<reference evidence="3" key="1">
    <citation type="journal article" date="2021" name="Proc. Natl. Acad. Sci. U.S.A.">
        <title>A Catalog of Tens of Thousands of Viruses from Human Metagenomes Reveals Hidden Associations with Chronic Diseases.</title>
        <authorList>
            <person name="Tisza M.J."/>
            <person name="Buck C.B."/>
        </authorList>
    </citation>
    <scope>NUCLEOTIDE SEQUENCE</scope>
    <source>
        <strain evidence="3">CtCop38</strain>
    </source>
</reference>
<keyword evidence="3" id="KW-0347">Helicase</keyword>
<name>A0A8S5MZ22_9CAUD</name>
<keyword evidence="3" id="KW-0067">ATP-binding</keyword>
<evidence type="ECO:0000259" key="2">
    <source>
        <dbReference type="Pfam" id="PF18662"/>
    </source>
</evidence>
<dbReference type="InterPro" id="IPR034154">
    <property type="entry name" value="TOPRIM_DnaG/twinkle"/>
</dbReference>
<keyword evidence="3" id="KW-0547">Nucleotide-binding</keyword>
<dbReference type="InterPro" id="IPR009270">
    <property type="entry name" value="DUF927"/>
</dbReference>
<accession>A0A8S5MZ22</accession>
<organism evidence="3">
    <name type="scientific">Myoviridae sp. ctCop38</name>
    <dbReference type="NCBI Taxonomy" id="2826632"/>
    <lineage>
        <taxon>Viruses</taxon>
        <taxon>Duplodnaviria</taxon>
        <taxon>Heunggongvirae</taxon>
        <taxon>Uroviricota</taxon>
        <taxon>Caudoviricetes</taxon>
    </lineage>
</organism>
<keyword evidence="3" id="KW-0378">Hydrolase</keyword>
<dbReference type="Pfam" id="PF18662">
    <property type="entry name" value="HTH_56"/>
    <property type="match status" value="1"/>
</dbReference>
<dbReference type="CDD" id="cd01029">
    <property type="entry name" value="TOPRIM_primases"/>
    <property type="match status" value="1"/>
</dbReference>
<evidence type="ECO:0000313" key="3">
    <source>
        <dbReference type="EMBL" id="DAD87375.1"/>
    </source>
</evidence>
<proteinExistence type="predicted"/>
<dbReference type="Pfam" id="PF06048">
    <property type="entry name" value="DUF927"/>
    <property type="match status" value="1"/>
</dbReference>
<dbReference type="InterPro" id="IPR040538">
    <property type="entry name" value="Cch_HTH"/>
</dbReference>
<dbReference type="Gene3D" id="3.40.1360.10">
    <property type="match status" value="1"/>
</dbReference>
<dbReference type="GO" id="GO:0004386">
    <property type="term" value="F:helicase activity"/>
    <property type="evidence" value="ECO:0007669"/>
    <property type="project" value="UniProtKB-KW"/>
</dbReference>
<evidence type="ECO:0000259" key="1">
    <source>
        <dbReference type="Pfam" id="PF06048"/>
    </source>
</evidence>
<protein>
    <submittedName>
        <fullName evidence="3">Active helicase ring shaped helicase</fullName>
    </submittedName>
</protein>
<feature type="domain" description="Cch helix turn helix" evidence="2">
    <location>
        <begin position="768"/>
        <end position="842"/>
    </location>
</feature>
<feature type="domain" description="DUF927" evidence="1">
    <location>
        <begin position="382"/>
        <end position="630"/>
    </location>
</feature>
<sequence>MVLTSHCSVMKRSLSKSELHLDDIRPFLTGVKTKPGGHVTATCPLCGKADHLHIDEKGGTLLVYCQKCNAPGADILREFRRLGAKPAEPEPVDYKTTKPIEDYRHVYRNPDGTEAYYKRRRKWADGHKVFSFAYVNAEGRTVYTKPEGCNNLYNLDLLAQHRSTKLYIVEGEKCADAMTQHGLLATTSNTGAQKAIKLSETDKALLESYPERIVIPDNDEKGTDYAAAWQGAKVIDITKLWPECPPKGDIADYFAAGGTAEAIEAYEWPVVLSLDREFFEGCDRFSLISEALLEAIAALTEPSKRQQVLSMARFRAGELCCKREFESCWKAYLQQQAAKGIRSDNLTKFPQQLFSLRCGNWNTSINGVYRSVQVGTEYKNEYASPIPIMPTELLVNVEDETEKIRLAYFKNGGWQSVVVQRSTLANKNKIILLADNGVEVNSDNAGLLVKYLAEVIAMNPDILPRVKSIDHMGWSDAGFVPYTDEVKLDCEDQYKSLVQAVSSKGTLEEWAAYVAPLRQNLYMRLILAASFASVLVERVSALPFVLHLWGGTGSGKTVAMMVAASVWGNPGMGKLVRTMNMTINSMMSTASILRNLPFFGDELQTIKSRFENYDTLIMRVTEGLDRGRMTNATFQRQKSWLNSFVFTGEEPCTKSQSGGGVKNRVIEIECDQQIIKNGNAVVNFISQHFGCAGRAFIEALKGKNLAADYNEIMRLVLEVTDTTEKQAMAMALMLQADAIASKAIFGDPGDVLSPEDIVGFVKSKAEVDVSERAFNLIVDVIGANADKFDTEFHDFAGYAYWGRRKNNGVILINKTVLEEELEKKGFDYAALKKKWAEAGHLLKTTQGRFYGLYSLNHVRANYVALYVKG</sequence>
<dbReference type="EMBL" id="BK015019">
    <property type="protein sequence ID" value="DAD87375.1"/>
    <property type="molecule type" value="Genomic_DNA"/>
</dbReference>